<comment type="caution">
    <text evidence="2">The sequence shown here is derived from an EMBL/GenBank/DDBJ whole genome shotgun (WGS) entry which is preliminary data.</text>
</comment>
<dbReference type="Proteomes" id="UP000288805">
    <property type="component" value="Unassembled WGS sequence"/>
</dbReference>
<dbReference type="AlphaFoldDB" id="A0A438KGP3"/>
<dbReference type="EMBL" id="QGNW01000007">
    <property type="protein sequence ID" value="RVX20364.1"/>
    <property type="molecule type" value="Genomic_DNA"/>
</dbReference>
<dbReference type="InterPro" id="IPR005135">
    <property type="entry name" value="Endo/exonuclease/phosphatase"/>
</dbReference>
<proteinExistence type="predicted"/>
<dbReference type="Pfam" id="PF00078">
    <property type="entry name" value="RVT_1"/>
    <property type="match status" value="1"/>
</dbReference>
<dbReference type="SUPFAM" id="SSF56672">
    <property type="entry name" value="DNA/RNA polymerases"/>
    <property type="match status" value="1"/>
</dbReference>
<reference evidence="2 3" key="1">
    <citation type="journal article" date="2018" name="PLoS Genet.">
        <title>Population sequencing reveals clonal diversity and ancestral inbreeding in the grapevine cultivar Chardonnay.</title>
        <authorList>
            <person name="Roach M.J."/>
            <person name="Johnson D.L."/>
            <person name="Bohlmann J."/>
            <person name="van Vuuren H.J."/>
            <person name="Jones S.J."/>
            <person name="Pretorius I.S."/>
            <person name="Schmidt S.A."/>
            <person name="Borneman A.R."/>
        </authorList>
    </citation>
    <scope>NUCLEOTIDE SEQUENCE [LARGE SCALE GENOMIC DNA]</scope>
    <source>
        <strain evidence="3">cv. Chardonnay</strain>
        <tissue evidence="2">Leaf</tissue>
    </source>
</reference>
<dbReference type="PANTHER" id="PTHR46890">
    <property type="entry name" value="NON-LTR RETROLELEMENT REVERSE TRANSCRIPTASE-LIKE PROTEIN-RELATED"/>
    <property type="match status" value="1"/>
</dbReference>
<evidence type="ECO:0000259" key="1">
    <source>
        <dbReference type="PROSITE" id="PS50878"/>
    </source>
</evidence>
<dbReference type="PANTHER" id="PTHR46890:SF1">
    <property type="entry name" value="REVERSE TRANSCRIPTASE DOMAIN-CONTAINING PROTEIN"/>
    <property type="match status" value="1"/>
</dbReference>
<feature type="domain" description="Reverse transcriptase" evidence="1">
    <location>
        <begin position="460"/>
        <end position="691"/>
    </location>
</feature>
<dbReference type="InterPro" id="IPR052343">
    <property type="entry name" value="Retrotransposon-Effector_Assoc"/>
</dbReference>
<accession>A0A438KGP3</accession>
<name>A0A438KGP3_VITVI</name>
<evidence type="ECO:0000313" key="3">
    <source>
        <dbReference type="Proteomes" id="UP000288805"/>
    </source>
</evidence>
<dbReference type="InterPro" id="IPR000477">
    <property type="entry name" value="RT_dom"/>
</dbReference>
<organism evidence="2 3">
    <name type="scientific">Vitis vinifera</name>
    <name type="common">Grape</name>
    <dbReference type="NCBI Taxonomy" id="29760"/>
    <lineage>
        <taxon>Eukaryota</taxon>
        <taxon>Viridiplantae</taxon>
        <taxon>Streptophyta</taxon>
        <taxon>Embryophyta</taxon>
        <taxon>Tracheophyta</taxon>
        <taxon>Spermatophyta</taxon>
        <taxon>Magnoliopsida</taxon>
        <taxon>eudicotyledons</taxon>
        <taxon>Gunneridae</taxon>
        <taxon>Pentapetalae</taxon>
        <taxon>rosids</taxon>
        <taxon>Vitales</taxon>
        <taxon>Vitaceae</taxon>
        <taxon>Viteae</taxon>
        <taxon>Vitis</taxon>
    </lineage>
</organism>
<dbReference type="Pfam" id="PF03372">
    <property type="entry name" value="Exo_endo_phos"/>
    <property type="match status" value="1"/>
</dbReference>
<gene>
    <name evidence="2" type="primary">YTX2_54</name>
    <name evidence="2" type="ORF">CK203_004699</name>
</gene>
<dbReference type="Gene3D" id="3.60.10.10">
    <property type="entry name" value="Endonuclease/exonuclease/phosphatase"/>
    <property type="match status" value="1"/>
</dbReference>
<dbReference type="SUPFAM" id="SSF56219">
    <property type="entry name" value="DNase I-like"/>
    <property type="match status" value="1"/>
</dbReference>
<protein>
    <submittedName>
        <fullName evidence="2">Transposon TX1 uncharacterized 149 kDa protein</fullName>
    </submittedName>
</protein>
<dbReference type="GO" id="GO:0003824">
    <property type="term" value="F:catalytic activity"/>
    <property type="evidence" value="ECO:0007669"/>
    <property type="project" value="InterPro"/>
</dbReference>
<dbReference type="CDD" id="cd01650">
    <property type="entry name" value="RT_nLTR_like"/>
    <property type="match status" value="1"/>
</dbReference>
<dbReference type="PROSITE" id="PS50878">
    <property type="entry name" value="RT_POL"/>
    <property type="match status" value="1"/>
</dbReference>
<evidence type="ECO:0000313" key="2">
    <source>
        <dbReference type="EMBL" id="RVX20364.1"/>
    </source>
</evidence>
<dbReference type="InterPro" id="IPR036691">
    <property type="entry name" value="Endo/exonu/phosph_ase_sf"/>
</dbReference>
<dbReference type="InterPro" id="IPR043502">
    <property type="entry name" value="DNA/RNA_pol_sf"/>
</dbReference>
<sequence length="954" mass="109308">MKIKILSWNVRGANDSDKRKIIKSVIKSNKVDVVCLQETKIKDMSTGIVRSLGVGRHIDWRAINSRGAVGGVLVFWDNRVVESLEVEEGMFSVSCQFKNCMDGMRWVFTGVYGPVCRRDREVFWEELGSIKGLWRDPWCGGGGGGDFNMIRYPEERSKGGGLSASMRRFTEVVEDLELRDYPLQGGPFTWRGGLNNQSQSRLDGFLVTDEWDRMFNGAMQGILARPVSDHCPILLEGGSLKRGPSPFRFENMWLEEKGFMDQMKRWWCSLTFTGSFSFVLDAKLRALKVLLKTWNKEVFSVIDTKKREALSQVVYWDELENHSTLSLEDYEARKEAMEAYKTWVLREEISWRQKSRELWLKEGDNNTRFFHRMANAHSRRNWLSRLKKKGGWRPGAEGLPFMRLDSSEAKALEIPFTEGKVFAALSDLGKDKALGPDGFTMAFWLFSWDLVKVEIMSFFKNFMRGRFVKSLNATFLVLVPKKGGAEDLKDFRPISLVGSLYKLLAKILDAVLIANEAVDSRLKDNMGGVLCKLDIEKAYDRVSWSFLLVVLKEMGFGEKWIKWIDWCISTVKFSVLVNGSPSGFFQSTRGLRQGDPLSPYLFVIAMEVFSSMMRRAISRGYLSGWKVSGGRDKMTYLSWLLMWFEACSGLRINLEKSEMIPVGRVLNIEGLTLELGCKVGRIPSCYLGMPLGATFNFLAVWDGVEERFHRRLAMWKRQYISKEGRLTLIRSTLSKGFSVGWRSSKPKTSPCKMELGVLGEKKRFANEREVLWRSVISLKYGEEEGGWCTRDVMGRNGVGLWKAIRKKWGLLDSRVAYHMGNGQRVKFWKDKWCGDGPLCESFPSLFSMSMSKNVWVSEVWNPVGDGDGWTPLFTRAFNDWEINLVERLLQKIHAFRVQREEEDSVIWTASKDGAFSVRSLYSMMEPGGSSMFPSERIWRARVPPKVAFFAWEAS</sequence>